<proteinExistence type="predicted"/>
<evidence type="ECO:0000313" key="3">
    <source>
        <dbReference type="Proteomes" id="UP000574369"/>
    </source>
</evidence>
<sequence>MHRAVQAEVQVEGHASGCGRGGRLAILLRGRGWRSGGRRRTRRGRRGHWRRRWRRERRRPRGRRRGRGCGHIQLRVAADAGGNHAGGPAAQNAVQERRGGQSLQTQEAKNAGQTEVTGGMREHPALISGCCCRPFECRACACGATRHQDADGTGLGKAAEATAVARGAHSGLAGCFRMDPDDARGHGWTLRASGSRLGPQQRPPQRHYFLTPSSRRRSSR</sequence>
<comment type="caution">
    <text evidence="2">The sequence shown here is derived from an EMBL/GenBank/DDBJ whole genome shotgun (WGS) entry which is preliminary data.</text>
</comment>
<evidence type="ECO:0000313" key="2">
    <source>
        <dbReference type="EMBL" id="MBB3196392.1"/>
    </source>
</evidence>
<dbReference type="Proteomes" id="UP000574369">
    <property type="component" value="Unassembled WGS sequence"/>
</dbReference>
<gene>
    <name evidence="2" type="ORF">FHS28_003804</name>
</gene>
<keyword evidence="3" id="KW-1185">Reference proteome</keyword>
<name>A0ABR6GXG4_9BURK</name>
<organism evidence="2 3">
    <name type="scientific">Roseateles terrae</name>
    <dbReference type="NCBI Taxonomy" id="431060"/>
    <lineage>
        <taxon>Bacteria</taxon>
        <taxon>Pseudomonadati</taxon>
        <taxon>Pseudomonadota</taxon>
        <taxon>Betaproteobacteria</taxon>
        <taxon>Burkholderiales</taxon>
        <taxon>Sphaerotilaceae</taxon>
        <taxon>Roseateles</taxon>
    </lineage>
</organism>
<feature type="region of interest" description="Disordered" evidence="1">
    <location>
        <begin position="186"/>
        <end position="220"/>
    </location>
</feature>
<protein>
    <submittedName>
        <fullName evidence="2">Uncharacterized protein</fullName>
    </submittedName>
</protein>
<reference evidence="2 3" key="1">
    <citation type="submission" date="2020-08" db="EMBL/GenBank/DDBJ databases">
        <title>Genomic Encyclopedia of Type Strains, Phase III (KMG-III): the genomes of soil and plant-associated and newly described type strains.</title>
        <authorList>
            <person name="Whitman W."/>
        </authorList>
    </citation>
    <scope>NUCLEOTIDE SEQUENCE [LARGE SCALE GENOMIC DNA]</scope>
    <source>
        <strain evidence="2 3">CECT 7247</strain>
    </source>
</reference>
<dbReference type="EMBL" id="JACHXO010000007">
    <property type="protein sequence ID" value="MBB3196392.1"/>
    <property type="molecule type" value="Genomic_DNA"/>
</dbReference>
<evidence type="ECO:0000256" key="1">
    <source>
        <dbReference type="SAM" id="MobiDB-lite"/>
    </source>
</evidence>
<accession>A0ABR6GXG4</accession>